<proteinExistence type="predicted"/>
<accession>A0AA35TXJ5</accession>
<comment type="caution">
    <text evidence="2">The sequence shown here is derived from an EMBL/GenBank/DDBJ whole genome shotgun (WGS) entry which is preliminary data.</text>
</comment>
<reference evidence="2" key="1">
    <citation type="submission" date="2023-03" db="EMBL/GenBank/DDBJ databases">
        <authorList>
            <person name="Steffen K."/>
            <person name="Cardenas P."/>
        </authorList>
    </citation>
    <scope>NUCLEOTIDE SEQUENCE</scope>
</reference>
<feature type="chain" id="PRO_5041297531" description="Ig-like domain-containing protein" evidence="1">
    <location>
        <begin position="23"/>
        <end position="154"/>
    </location>
</feature>
<organism evidence="2 3">
    <name type="scientific">Geodia barretti</name>
    <name type="common">Barrett's horny sponge</name>
    <dbReference type="NCBI Taxonomy" id="519541"/>
    <lineage>
        <taxon>Eukaryota</taxon>
        <taxon>Metazoa</taxon>
        <taxon>Porifera</taxon>
        <taxon>Demospongiae</taxon>
        <taxon>Heteroscleromorpha</taxon>
        <taxon>Tetractinellida</taxon>
        <taxon>Astrophorina</taxon>
        <taxon>Geodiidae</taxon>
        <taxon>Geodia</taxon>
    </lineage>
</organism>
<feature type="signal peptide" evidence="1">
    <location>
        <begin position="1"/>
        <end position="22"/>
    </location>
</feature>
<keyword evidence="3" id="KW-1185">Reference proteome</keyword>
<dbReference type="Proteomes" id="UP001174909">
    <property type="component" value="Unassembled WGS sequence"/>
</dbReference>
<evidence type="ECO:0000313" key="2">
    <source>
        <dbReference type="EMBL" id="CAI8054877.1"/>
    </source>
</evidence>
<evidence type="ECO:0000256" key="1">
    <source>
        <dbReference type="SAM" id="SignalP"/>
    </source>
</evidence>
<evidence type="ECO:0008006" key="4">
    <source>
        <dbReference type="Google" id="ProtNLM"/>
    </source>
</evidence>
<gene>
    <name evidence="2" type="ORF">GBAR_LOCUS29940</name>
</gene>
<feature type="non-terminal residue" evidence="2">
    <location>
        <position position="1"/>
    </location>
</feature>
<sequence>MQMSKDLEVCILISACIHCLLAQTFPFVSFKGQNLTNHSYVDLSLVGNDASGSSSVQCQTDLETCCSVSLGSHRGDWYFPNGTILPFNSPKQAVFENRGGKRVDLRRRTQGTSGIYRCDIPTLAVHDDTPKSVRDTVYIGLYLNGADIAVTEMK</sequence>
<name>A0AA35TXJ5_GEOBA</name>
<dbReference type="AlphaFoldDB" id="A0AA35TXJ5"/>
<keyword evidence="1" id="KW-0732">Signal</keyword>
<dbReference type="EMBL" id="CASHTH010004215">
    <property type="protein sequence ID" value="CAI8054877.1"/>
    <property type="molecule type" value="Genomic_DNA"/>
</dbReference>
<evidence type="ECO:0000313" key="3">
    <source>
        <dbReference type="Proteomes" id="UP001174909"/>
    </source>
</evidence>
<protein>
    <recommendedName>
        <fullName evidence="4">Ig-like domain-containing protein</fullName>
    </recommendedName>
</protein>